<gene>
    <name evidence="3" type="ORF">PHPALM_8704</name>
</gene>
<dbReference type="AlphaFoldDB" id="A0A2P4Y972"/>
<evidence type="ECO:0000256" key="1">
    <source>
        <dbReference type="SAM" id="Coils"/>
    </source>
</evidence>
<keyword evidence="4" id="KW-1185">Reference proteome</keyword>
<evidence type="ECO:0000313" key="4">
    <source>
        <dbReference type="Proteomes" id="UP000237271"/>
    </source>
</evidence>
<feature type="region of interest" description="Disordered" evidence="2">
    <location>
        <begin position="389"/>
        <end position="415"/>
    </location>
</feature>
<protein>
    <submittedName>
        <fullName evidence="3">Nucleoprotein TPR</fullName>
    </submittedName>
</protein>
<feature type="region of interest" description="Disordered" evidence="2">
    <location>
        <begin position="1"/>
        <end position="40"/>
    </location>
</feature>
<feature type="compositionally biased region" description="Low complexity" evidence="2">
    <location>
        <begin position="17"/>
        <end position="40"/>
    </location>
</feature>
<feature type="coiled-coil region" evidence="1">
    <location>
        <begin position="145"/>
        <end position="275"/>
    </location>
</feature>
<comment type="caution">
    <text evidence="3">The sequence shown here is derived from an EMBL/GenBank/DDBJ whole genome shotgun (WGS) entry which is preliminary data.</text>
</comment>
<evidence type="ECO:0000313" key="3">
    <source>
        <dbReference type="EMBL" id="POM74352.1"/>
    </source>
</evidence>
<name>A0A2P4Y972_9STRA</name>
<proteinExistence type="predicted"/>
<keyword evidence="1" id="KW-0175">Coiled coil</keyword>
<accession>A0A2P4Y972</accession>
<evidence type="ECO:0000256" key="2">
    <source>
        <dbReference type="SAM" id="MobiDB-lite"/>
    </source>
</evidence>
<sequence length="518" mass="59004">MDAQAKWHRGGSGGGVVRRPGATSALRTATNSSRTSTATTHQRMALIGTQRASNQATERLVNGSKNTLTEPEASTSRWREMRQSIRAKDTLETAENRPVNAKIADLCPEDREKVAKMVRRIVERDVVVLMMFWFIVELVQVGTLHEEAEKEFQRQKEVLQAEVKELRQQVRQDAEEIKELSDGLRSARRKAETFEERVLVLEEGIDSETRARLEAEQTLDLLKLEVDKLRALVQRQQDEMQRKSKEQHERFKAELELMKEEVKDAQERLLKERNERVLDKQKALDQRLERSAAAGEEKLDRLHSLLVQQQQEMQLKAKEQQEDMLLKIREQQERYDTETNKLKQELQTAQNQLQQERENRASEKKRAVAEAIPSFAEAPLVKRTAAPEIQTASPGEQVAASPDVQGATDERRDPFTTDMQSDLAIFEEVKDLYAEDLFASRRWGGTLNPNAAADAVRPTGQFDSAWLLNNQDPSPPGNTSISLAPTLSTQELSVQEAIERDMEALLRSESLHTLNTLQ</sequence>
<dbReference type="Proteomes" id="UP000237271">
    <property type="component" value="Unassembled WGS sequence"/>
</dbReference>
<dbReference type="EMBL" id="NCKW01004882">
    <property type="protein sequence ID" value="POM74352.1"/>
    <property type="molecule type" value="Genomic_DNA"/>
</dbReference>
<feature type="coiled-coil region" evidence="1">
    <location>
        <begin position="325"/>
        <end position="366"/>
    </location>
</feature>
<organism evidence="3 4">
    <name type="scientific">Phytophthora palmivora</name>
    <dbReference type="NCBI Taxonomy" id="4796"/>
    <lineage>
        <taxon>Eukaryota</taxon>
        <taxon>Sar</taxon>
        <taxon>Stramenopiles</taxon>
        <taxon>Oomycota</taxon>
        <taxon>Peronosporomycetes</taxon>
        <taxon>Peronosporales</taxon>
        <taxon>Peronosporaceae</taxon>
        <taxon>Phytophthora</taxon>
    </lineage>
</organism>
<reference evidence="3 4" key="1">
    <citation type="journal article" date="2017" name="Genome Biol. Evol.">
        <title>Phytophthora megakarya and P. palmivora, closely related causal agents of cacao black pod rot, underwent increases in genome sizes and gene numbers by different mechanisms.</title>
        <authorList>
            <person name="Ali S.S."/>
            <person name="Shao J."/>
            <person name="Lary D.J."/>
            <person name="Kronmiller B."/>
            <person name="Shen D."/>
            <person name="Strem M.D."/>
            <person name="Amoako-Attah I."/>
            <person name="Akrofi A.Y."/>
            <person name="Begoude B.A."/>
            <person name="Ten Hoopen G.M."/>
            <person name="Coulibaly K."/>
            <person name="Kebe B.I."/>
            <person name="Melnick R.L."/>
            <person name="Guiltinan M.J."/>
            <person name="Tyler B.M."/>
            <person name="Meinhardt L.W."/>
            <person name="Bailey B.A."/>
        </authorList>
    </citation>
    <scope>NUCLEOTIDE SEQUENCE [LARGE SCALE GENOMIC DNA]</scope>
    <source>
        <strain evidence="4">sbr112.9</strain>
    </source>
</reference>
<dbReference type="OrthoDB" id="127656at2759"/>